<keyword evidence="6" id="KW-1185">Reference proteome</keyword>
<dbReference type="EC" id="2.4.1.218" evidence="5"/>
<evidence type="ECO:0000256" key="1">
    <source>
        <dbReference type="ARBA" id="ARBA00009995"/>
    </source>
</evidence>
<dbReference type="AlphaFoldDB" id="A0A2I0BG86"/>
<dbReference type="GO" id="GO:0050505">
    <property type="term" value="F:hydroquinone glucosyltransferase activity"/>
    <property type="evidence" value="ECO:0007669"/>
    <property type="project" value="UniProtKB-EC"/>
</dbReference>
<dbReference type="EMBL" id="KZ451885">
    <property type="protein sequence ID" value="PKA66808.1"/>
    <property type="molecule type" value="Genomic_DNA"/>
</dbReference>
<dbReference type="PANTHER" id="PTHR48049">
    <property type="entry name" value="GLYCOSYLTRANSFERASE"/>
    <property type="match status" value="1"/>
</dbReference>
<sequence>MATERLHILMIPWPAFGHLLPFLELSLSLAKMGHLISFVTSPRNIQRLPTVPQSLSRLIIFVETPLPRTDHLPAHAEATVDLPSDDHRPYLRKAFDTFAGKLPNLIKQYSRQSIPLDFIIYDYAAYWVPPIAGRFGLPSAFFCLFNAAAMSFFGRPSALMGGEGARKSAEDFTVLPDWIPFPSTIAYRPHEARELFKPGVLPDASGVSEAYRFGKSIQESKFVAIRSCREFESEWLELIGHLYNKPIVPVGFLPPRRNDQESSHEARGWFDKQEKRSVVYVAFGSEVKLTAAQVEEIAMGLEQSKLPFLWALRAESAPPGFVDRVESHGRGRVCLGWVPQLEFLAHGSVGGFLTHGGWNSIVEGLSFGLAMVVLPMVFDQGLNARYLVDKGIAVEVPREETDGAFTGDGIARSLRLAMVKEEGEVYRGRARELGEVFSDEVLHDGSVRHLIEHIKGNRNEVLCNIPT</sequence>
<dbReference type="Pfam" id="PF00201">
    <property type="entry name" value="UDPGT"/>
    <property type="match status" value="1"/>
</dbReference>
<proteinExistence type="inferred from homology"/>
<evidence type="ECO:0000313" key="6">
    <source>
        <dbReference type="Proteomes" id="UP000236161"/>
    </source>
</evidence>
<keyword evidence="2 5" id="KW-0328">Glycosyltransferase</keyword>
<dbReference type="InterPro" id="IPR002213">
    <property type="entry name" value="UDP_glucos_trans"/>
</dbReference>
<feature type="signal peptide" evidence="4">
    <location>
        <begin position="1"/>
        <end position="17"/>
    </location>
</feature>
<keyword evidence="3 5" id="KW-0808">Transferase</keyword>
<dbReference type="FunFam" id="3.40.50.2000:FF:000037">
    <property type="entry name" value="Glycosyltransferase"/>
    <property type="match status" value="1"/>
</dbReference>
<evidence type="ECO:0000256" key="3">
    <source>
        <dbReference type="ARBA" id="ARBA00022679"/>
    </source>
</evidence>
<gene>
    <name evidence="5" type="primary">GT4</name>
    <name evidence="5" type="ORF">AXF42_Ash003464</name>
</gene>
<evidence type="ECO:0000256" key="4">
    <source>
        <dbReference type="SAM" id="SignalP"/>
    </source>
</evidence>
<dbReference type="CDD" id="cd03784">
    <property type="entry name" value="GT1_Gtf-like"/>
    <property type="match status" value="1"/>
</dbReference>
<dbReference type="FunFam" id="3.40.50.2000:FF:000088">
    <property type="entry name" value="Glycosyltransferase"/>
    <property type="match status" value="1"/>
</dbReference>
<organism evidence="5 6">
    <name type="scientific">Apostasia shenzhenica</name>
    <dbReference type="NCBI Taxonomy" id="1088818"/>
    <lineage>
        <taxon>Eukaryota</taxon>
        <taxon>Viridiplantae</taxon>
        <taxon>Streptophyta</taxon>
        <taxon>Embryophyta</taxon>
        <taxon>Tracheophyta</taxon>
        <taxon>Spermatophyta</taxon>
        <taxon>Magnoliopsida</taxon>
        <taxon>Liliopsida</taxon>
        <taxon>Asparagales</taxon>
        <taxon>Orchidaceae</taxon>
        <taxon>Apostasioideae</taxon>
        <taxon>Apostasia</taxon>
    </lineage>
</organism>
<reference evidence="5 6" key="1">
    <citation type="journal article" date="2017" name="Nature">
        <title>The Apostasia genome and the evolution of orchids.</title>
        <authorList>
            <person name="Zhang G.Q."/>
            <person name="Liu K.W."/>
            <person name="Li Z."/>
            <person name="Lohaus R."/>
            <person name="Hsiao Y.Y."/>
            <person name="Niu S.C."/>
            <person name="Wang J.Y."/>
            <person name="Lin Y.C."/>
            <person name="Xu Q."/>
            <person name="Chen L.J."/>
            <person name="Yoshida K."/>
            <person name="Fujiwara S."/>
            <person name="Wang Z.W."/>
            <person name="Zhang Y.Q."/>
            <person name="Mitsuda N."/>
            <person name="Wang M."/>
            <person name="Liu G.H."/>
            <person name="Pecoraro L."/>
            <person name="Huang H.X."/>
            <person name="Xiao X.J."/>
            <person name="Lin M."/>
            <person name="Wu X.Y."/>
            <person name="Wu W.L."/>
            <person name="Chen Y.Y."/>
            <person name="Chang S.B."/>
            <person name="Sakamoto S."/>
            <person name="Ohme-Takagi M."/>
            <person name="Yagi M."/>
            <person name="Zeng S.J."/>
            <person name="Shen C.Y."/>
            <person name="Yeh C.M."/>
            <person name="Luo Y.B."/>
            <person name="Tsai W.C."/>
            <person name="Van de Peer Y."/>
            <person name="Liu Z.J."/>
        </authorList>
    </citation>
    <scope>NUCLEOTIDE SEQUENCE [LARGE SCALE GENOMIC DNA]</scope>
    <source>
        <strain evidence="6">cv. Shenzhen</strain>
        <tissue evidence="5">Stem</tissue>
    </source>
</reference>
<comment type="similarity">
    <text evidence="1">Belongs to the UDP-glycosyltransferase family.</text>
</comment>
<evidence type="ECO:0000313" key="5">
    <source>
        <dbReference type="EMBL" id="PKA66808.1"/>
    </source>
</evidence>
<feature type="chain" id="PRO_5014129197" evidence="4">
    <location>
        <begin position="18"/>
        <end position="467"/>
    </location>
</feature>
<dbReference type="InterPro" id="IPR050481">
    <property type="entry name" value="UDP-glycosyltransf_plant"/>
</dbReference>
<accession>A0A2I0BG86</accession>
<dbReference type="Gene3D" id="3.40.50.2000">
    <property type="entry name" value="Glycogen Phosphorylase B"/>
    <property type="match status" value="2"/>
</dbReference>
<dbReference type="Proteomes" id="UP000236161">
    <property type="component" value="Unassembled WGS sequence"/>
</dbReference>
<evidence type="ECO:0000256" key="2">
    <source>
        <dbReference type="ARBA" id="ARBA00022676"/>
    </source>
</evidence>
<keyword evidence="4" id="KW-0732">Signal</keyword>
<protein>
    <submittedName>
        <fullName evidence="5">UDP-rhamnose:rhamnosyltransferase 1</fullName>
        <ecNumber evidence="5">2.4.1.218</ecNumber>
    </submittedName>
</protein>
<dbReference type="OrthoDB" id="5835829at2759"/>
<dbReference type="PANTHER" id="PTHR48049:SF80">
    <property type="entry name" value="GLYCOSYLTRANSFERASE"/>
    <property type="match status" value="1"/>
</dbReference>
<dbReference type="SUPFAM" id="SSF53756">
    <property type="entry name" value="UDP-Glycosyltransferase/glycogen phosphorylase"/>
    <property type="match status" value="1"/>
</dbReference>
<name>A0A2I0BG86_9ASPA</name>